<reference evidence="3" key="3">
    <citation type="submission" date="2025-04" db="UniProtKB">
        <authorList>
            <consortium name="RefSeq"/>
        </authorList>
    </citation>
    <scope>IDENTIFICATION</scope>
    <source>
        <strain evidence="3">CBS 304.34</strain>
    </source>
</reference>
<dbReference type="Proteomes" id="UP000504636">
    <property type="component" value="Unplaced"/>
</dbReference>
<evidence type="ECO:0000313" key="3">
    <source>
        <dbReference type="RefSeq" id="XP_033576839.1"/>
    </source>
</evidence>
<dbReference type="RefSeq" id="XP_033576839.1">
    <property type="nucleotide sequence ID" value="XM_033714444.1"/>
</dbReference>
<dbReference type="Pfam" id="PF13384">
    <property type="entry name" value="HTH_23"/>
    <property type="match status" value="1"/>
</dbReference>
<feature type="non-terminal residue" evidence="1">
    <location>
        <position position="78"/>
    </location>
</feature>
<dbReference type="Gene3D" id="1.10.10.10">
    <property type="entry name" value="Winged helix-like DNA-binding domain superfamily/Winged helix DNA-binding domain"/>
    <property type="match status" value="1"/>
</dbReference>
<evidence type="ECO:0008006" key="4">
    <source>
        <dbReference type="Google" id="ProtNLM"/>
    </source>
</evidence>
<sequence length="78" mass="8863">TEITGNRGRNQELSPEARSAIISKREAGVSVKELEAEFGVHRNTITKTIKRWETHKTVYTLPRDGCPEVLSRCKKQLL</sequence>
<organism evidence="1">
    <name type="scientific">Mytilinidion resinicola</name>
    <dbReference type="NCBI Taxonomy" id="574789"/>
    <lineage>
        <taxon>Eukaryota</taxon>
        <taxon>Fungi</taxon>
        <taxon>Dikarya</taxon>
        <taxon>Ascomycota</taxon>
        <taxon>Pezizomycotina</taxon>
        <taxon>Dothideomycetes</taxon>
        <taxon>Pleosporomycetidae</taxon>
        <taxon>Mytilinidiales</taxon>
        <taxon>Mytilinidiaceae</taxon>
        <taxon>Mytilinidion</taxon>
    </lineage>
</organism>
<reference evidence="3" key="2">
    <citation type="submission" date="2020-04" db="EMBL/GenBank/DDBJ databases">
        <authorList>
            <consortium name="NCBI Genome Project"/>
        </authorList>
    </citation>
    <scope>NUCLEOTIDE SEQUENCE</scope>
    <source>
        <strain evidence="3">CBS 304.34</strain>
    </source>
</reference>
<dbReference type="GeneID" id="54455337"/>
<dbReference type="SUPFAM" id="SSF46689">
    <property type="entry name" value="Homeodomain-like"/>
    <property type="match status" value="1"/>
</dbReference>
<feature type="non-terminal residue" evidence="1">
    <location>
        <position position="1"/>
    </location>
</feature>
<dbReference type="InterPro" id="IPR036388">
    <property type="entry name" value="WH-like_DNA-bd_sf"/>
</dbReference>
<dbReference type="AlphaFoldDB" id="A0A6A6YPH2"/>
<evidence type="ECO:0000313" key="2">
    <source>
        <dbReference type="Proteomes" id="UP000504636"/>
    </source>
</evidence>
<name>A0A6A6YPH2_9PEZI</name>
<dbReference type="OrthoDB" id="3796133at2759"/>
<keyword evidence="2" id="KW-1185">Reference proteome</keyword>
<protein>
    <recommendedName>
        <fullName evidence="4">HTH psq-type domain-containing protein</fullName>
    </recommendedName>
</protein>
<dbReference type="InterPro" id="IPR009057">
    <property type="entry name" value="Homeodomain-like_sf"/>
</dbReference>
<accession>A0A6A6YPH2</accession>
<dbReference type="EMBL" id="MU003700">
    <property type="protein sequence ID" value="KAF2809875.1"/>
    <property type="molecule type" value="Genomic_DNA"/>
</dbReference>
<proteinExistence type="predicted"/>
<reference evidence="1 3" key="1">
    <citation type="journal article" date="2020" name="Stud. Mycol.">
        <title>101 Dothideomycetes genomes: a test case for predicting lifestyles and emergence of pathogens.</title>
        <authorList>
            <person name="Haridas S."/>
            <person name="Albert R."/>
            <person name="Binder M."/>
            <person name="Bloem J."/>
            <person name="Labutti K."/>
            <person name="Salamov A."/>
            <person name="Andreopoulos B."/>
            <person name="Baker S."/>
            <person name="Barry K."/>
            <person name="Bills G."/>
            <person name="Bluhm B."/>
            <person name="Cannon C."/>
            <person name="Castanera R."/>
            <person name="Culley D."/>
            <person name="Daum C."/>
            <person name="Ezra D."/>
            <person name="Gonzalez J."/>
            <person name="Henrissat B."/>
            <person name="Kuo A."/>
            <person name="Liang C."/>
            <person name="Lipzen A."/>
            <person name="Lutzoni F."/>
            <person name="Magnuson J."/>
            <person name="Mondo S."/>
            <person name="Nolan M."/>
            <person name="Ohm R."/>
            <person name="Pangilinan J."/>
            <person name="Park H.-J."/>
            <person name="Ramirez L."/>
            <person name="Alfaro M."/>
            <person name="Sun H."/>
            <person name="Tritt A."/>
            <person name="Yoshinaga Y."/>
            <person name="Zwiers L.-H."/>
            <person name="Turgeon B."/>
            <person name="Goodwin S."/>
            <person name="Spatafora J."/>
            <person name="Crous P."/>
            <person name="Grigoriev I."/>
        </authorList>
    </citation>
    <scope>NUCLEOTIDE SEQUENCE</scope>
    <source>
        <strain evidence="1 3">CBS 304.34</strain>
    </source>
</reference>
<gene>
    <name evidence="1 3" type="ORF">BDZ99DRAFT_347231</name>
</gene>
<evidence type="ECO:0000313" key="1">
    <source>
        <dbReference type="EMBL" id="KAF2809875.1"/>
    </source>
</evidence>